<keyword evidence="1" id="KW-0175">Coiled coil</keyword>
<dbReference type="STRING" id="35608.A0A2U1NNJ0"/>
<dbReference type="Gene3D" id="3.40.850.10">
    <property type="entry name" value="Kinesin motor domain"/>
    <property type="match status" value="1"/>
</dbReference>
<proteinExistence type="predicted"/>
<reference evidence="2 3" key="1">
    <citation type="journal article" date="2018" name="Mol. Plant">
        <title>The genome of Artemisia annua provides insight into the evolution of Asteraceae family and artemisinin biosynthesis.</title>
        <authorList>
            <person name="Shen Q."/>
            <person name="Zhang L."/>
            <person name="Liao Z."/>
            <person name="Wang S."/>
            <person name="Yan T."/>
            <person name="Shi P."/>
            <person name="Liu M."/>
            <person name="Fu X."/>
            <person name="Pan Q."/>
            <person name="Wang Y."/>
            <person name="Lv Z."/>
            <person name="Lu X."/>
            <person name="Zhang F."/>
            <person name="Jiang W."/>
            <person name="Ma Y."/>
            <person name="Chen M."/>
            <person name="Hao X."/>
            <person name="Li L."/>
            <person name="Tang Y."/>
            <person name="Lv G."/>
            <person name="Zhou Y."/>
            <person name="Sun X."/>
            <person name="Brodelius P.E."/>
            <person name="Rose J.K.C."/>
            <person name="Tang K."/>
        </authorList>
    </citation>
    <scope>NUCLEOTIDE SEQUENCE [LARGE SCALE GENOMIC DNA]</scope>
    <source>
        <strain evidence="3">cv. Huhao1</strain>
        <tissue evidence="2">Leaf</tissue>
    </source>
</reference>
<gene>
    <name evidence="2" type="ORF">CTI12_AA246210</name>
</gene>
<dbReference type="PANTHER" id="PTHR47968">
    <property type="entry name" value="CENTROMERE PROTEIN E"/>
    <property type="match status" value="1"/>
</dbReference>
<dbReference type="GO" id="GO:0003777">
    <property type="term" value="F:microtubule motor activity"/>
    <property type="evidence" value="ECO:0007669"/>
    <property type="project" value="InterPro"/>
</dbReference>
<dbReference type="PANTHER" id="PTHR47968:SF18">
    <property type="entry name" value="KINESIN-LIKE PROTEIN KIN-7F"/>
    <property type="match status" value="1"/>
</dbReference>
<dbReference type="EMBL" id="PKPP01002463">
    <property type="protein sequence ID" value="PWA75075.1"/>
    <property type="molecule type" value="Genomic_DNA"/>
</dbReference>
<dbReference type="Proteomes" id="UP000245207">
    <property type="component" value="Unassembled WGS sequence"/>
</dbReference>
<dbReference type="GO" id="GO:0007018">
    <property type="term" value="P:microtubule-based movement"/>
    <property type="evidence" value="ECO:0007669"/>
    <property type="project" value="InterPro"/>
</dbReference>
<comment type="caution">
    <text evidence="2">The sequence shown here is derived from an EMBL/GenBank/DDBJ whole genome shotgun (WGS) entry which is preliminary data.</text>
</comment>
<dbReference type="InterPro" id="IPR036961">
    <property type="entry name" value="Kinesin_motor_dom_sf"/>
</dbReference>
<organism evidence="2 3">
    <name type="scientific">Artemisia annua</name>
    <name type="common">Sweet wormwood</name>
    <dbReference type="NCBI Taxonomy" id="35608"/>
    <lineage>
        <taxon>Eukaryota</taxon>
        <taxon>Viridiplantae</taxon>
        <taxon>Streptophyta</taxon>
        <taxon>Embryophyta</taxon>
        <taxon>Tracheophyta</taxon>
        <taxon>Spermatophyta</taxon>
        <taxon>Magnoliopsida</taxon>
        <taxon>eudicotyledons</taxon>
        <taxon>Gunneridae</taxon>
        <taxon>Pentapetalae</taxon>
        <taxon>asterids</taxon>
        <taxon>campanulids</taxon>
        <taxon>Asterales</taxon>
        <taxon>Asteraceae</taxon>
        <taxon>Asteroideae</taxon>
        <taxon>Anthemideae</taxon>
        <taxon>Artemisiinae</taxon>
        <taxon>Artemisia</taxon>
    </lineage>
</organism>
<evidence type="ECO:0000256" key="1">
    <source>
        <dbReference type="SAM" id="Coils"/>
    </source>
</evidence>
<dbReference type="AlphaFoldDB" id="A0A2U1NNJ0"/>
<name>A0A2U1NNJ0_ARTAN</name>
<evidence type="ECO:0000313" key="2">
    <source>
        <dbReference type="EMBL" id="PWA75075.1"/>
    </source>
</evidence>
<dbReference type="InterPro" id="IPR027640">
    <property type="entry name" value="Kinesin-like_fam"/>
</dbReference>
<evidence type="ECO:0000313" key="3">
    <source>
        <dbReference type="Proteomes" id="UP000245207"/>
    </source>
</evidence>
<feature type="coiled-coil region" evidence="1">
    <location>
        <begin position="128"/>
        <end position="162"/>
    </location>
</feature>
<protein>
    <submittedName>
        <fullName evidence="2">ATP binding microtubule motor family protein</fullName>
    </submittedName>
</protein>
<dbReference type="OrthoDB" id="3176171at2759"/>
<accession>A0A2U1NNJ0</accession>
<keyword evidence="3" id="KW-1185">Reference proteome</keyword>
<sequence>MDESRNGSNYLNDIVANKKRGKKFYLHTNKPLLVVDIGTGTTSHGCETTNPSSSTSTRHGGQVYTPLFPFAQRKVGETSLNETSSRSHQILRLTIESSARLGETSTKRIGQIGKELRTPAPTDYSALFKKKDQQIEKLEKKVQDLIKQRDLAESQIKELLLAVRNEQTSTHVQQSKILKKINFNTNPNPKSTPLVSVTTLEIKEHKKWK</sequence>